<dbReference type="NCBIfam" id="NF009206">
    <property type="entry name" value="PRK12555.1"/>
    <property type="match status" value="1"/>
</dbReference>
<evidence type="ECO:0000256" key="2">
    <source>
        <dbReference type="ARBA" id="ARBA00022500"/>
    </source>
</evidence>
<dbReference type="InterPro" id="IPR011006">
    <property type="entry name" value="CheY-like_superfamily"/>
</dbReference>
<gene>
    <name evidence="5" type="primary">cheB</name>
    <name evidence="10" type="ORF">BHF68_10515</name>
</gene>
<comment type="catalytic activity">
    <reaction evidence="4 5">
        <text>[protein]-L-glutamate 5-O-methyl ester + H2O = L-glutamyl-[protein] + methanol + H(+)</text>
        <dbReference type="Rhea" id="RHEA:23236"/>
        <dbReference type="Rhea" id="RHEA-COMP:10208"/>
        <dbReference type="Rhea" id="RHEA-COMP:10311"/>
        <dbReference type="ChEBI" id="CHEBI:15377"/>
        <dbReference type="ChEBI" id="CHEBI:15378"/>
        <dbReference type="ChEBI" id="CHEBI:17790"/>
        <dbReference type="ChEBI" id="CHEBI:29973"/>
        <dbReference type="ChEBI" id="CHEBI:82795"/>
        <dbReference type="EC" id="3.1.1.61"/>
    </reaction>
</comment>
<reference evidence="10 11" key="1">
    <citation type="submission" date="2016-09" db="EMBL/GenBank/DDBJ databases">
        <title>Draft genome sequence for the type strain of Desulfuribacillus alkaliarsenatis AHT28, an obligately anaerobic, sulfidogenic bacterium isolated from Russian soda lake sediments.</title>
        <authorList>
            <person name="Abin C.A."/>
            <person name="Hollibaugh J.T."/>
        </authorList>
    </citation>
    <scope>NUCLEOTIDE SEQUENCE [LARGE SCALE GENOMIC DNA]</scope>
    <source>
        <strain evidence="10 11">AHT28</strain>
    </source>
</reference>
<dbReference type="GO" id="GO:0006935">
    <property type="term" value="P:chemotaxis"/>
    <property type="evidence" value="ECO:0007669"/>
    <property type="project" value="UniProtKB-UniRule"/>
</dbReference>
<evidence type="ECO:0000313" key="11">
    <source>
        <dbReference type="Proteomes" id="UP000094296"/>
    </source>
</evidence>
<dbReference type="Gene3D" id="3.40.50.180">
    <property type="entry name" value="Methylesterase CheB, C-terminal domain"/>
    <property type="match status" value="1"/>
</dbReference>
<dbReference type="GO" id="GO:0000156">
    <property type="term" value="F:phosphorelay response regulator activity"/>
    <property type="evidence" value="ECO:0007669"/>
    <property type="project" value="InterPro"/>
</dbReference>
<dbReference type="PANTHER" id="PTHR42872">
    <property type="entry name" value="PROTEIN-GLUTAMATE METHYLESTERASE/PROTEIN-GLUTAMINE GLUTAMINASE"/>
    <property type="match status" value="1"/>
</dbReference>
<dbReference type="Pfam" id="PF00072">
    <property type="entry name" value="Response_reg"/>
    <property type="match status" value="1"/>
</dbReference>
<dbReference type="HAMAP" id="MF_00099">
    <property type="entry name" value="CheB_chemtxs"/>
    <property type="match status" value="1"/>
</dbReference>
<evidence type="ECO:0000256" key="4">
    <source>
        <dbReference type="ARBA" id="ARBA00048267"/>
    </source>
</evidence>
<organism evidence="10 11">
    <name type="scientific">Desulfuribacillus alkaliarsenatis</name>
    <dbReference type="NCBI Taxonomy" id="766136"/>
    <lineage>
        <taxon>Bacteria</taxon>
        <taxon>Bacillati</taxon>
        <taxon>Bacillota</taxon>
        <taxon>Desulfuribacillia</taxon>
        <taxon>Desulfuribacillales</taxon>
        <taxon>Desulfuribacillaceae</taxon>
        <taxon>Desulfuribacillus</taxon>
    </lineage>
</organism>
<dbReference type="CDD" id="cd17541">
    <property type="entry name" value="REC_CheB-like"/>
    <property type="match status" value="1"/>
</dbReference>
<comment type="similarity">
    <text evidence="5">Belongs to the CheB family.</text>
</comment>
<dbReference type="InterPro" id="IPR000673">
    <property type="entry name" value="Sig_transdc_resp-reg_Me-estase"/>
</dbReference>
<dbReference type="SUPFAM" id="SSF52172">
    <property type="entry name" value="CheY-like"/>
    <property type="match status" value="1"/>
</dbReference>
<keyword evidence="11" id="KW-1185">Reference proteome</keyword>
<dbReference type="GO" id="GO:0008984">
    <property type="term" value="F:protein-glutamate methylesterase activity"/>
    <property type="evidence" value="ECO:0007669"/>
    <property type="project" value="UniProtKB-UniRule"/>
</dbReference>
<name>A0A1E5FZ92_9FIRM</name>
<comment type="caution">
    <text evidence="10">The sequence shown here is derived from an EMBL/GenBank/DDBJ whole genome shotgun (WGS) entry which is preliminary data.</text>
</comment>
<dbReference type="PIRSF" id="PIRSF000876">
    <property type="entry name" value="RR_chemtxs_CheB"/>
    <property type="match status" value="1"/>
</dbReference>
<dbReference type="Proteomes" id="UP000094296">
    <property type="component" value="Unassembled WGS sequence"/>
</dbReference>
<dbReference type="NCBIfam" id="NF001965">
    <property type="entry name" value="PRK00742.1"/>
    <property type="match status" value="1"/>
</dbReference>
<comment type="function">
    <text evidence="5">Involved in chemotaxis. Part of a chemotaxis signal transduction system that modulates chemotaxis in response to various stimuli. Catalyzes the demethylation of specific methylglutamate residues introduced into the chemoreceptors (methyl-accepting chemotaxis proteins or MCP) by CheR. Also mediates the irreversible deamidation of specific glutamine residues to glutamic acid.</text>
</comment>
<dbReference type="InterPro" id="IPR001789">
    <property type="entry name" value="Sig_transdc_resp-reg_receiver"/>
</dbReference>
<comment type="subcellular location">
    <subcellularLocation>
        <location evidence="5">Cytoplasm</location>
    </subcellularLocation>
</comment>
<evidence type="ECO:0000256" key="3">
    <source>
        <dbReference type="ARBA" id="ARBA00022801"/>
    </source>
</evidence>
<dbReference type="Gene3D" id="3.40.50.2300">
    <property type="match status" value="1"/>
</dbReference>
<dbReference type="SUPFAM" id="SSF52738">
    <property type="entry name" value="Methylesterase CheB, C-terminal domain"/>
    <property type="match status" value="1"/>
</dbReference>
<evidence type="ECO:0000256" key="7">
    <source>
        <dbReference type="PROSITE-ProRule" id="PRU00169"/>
    </source>
</evidence>
<dbReference type="Pfam" id="PF01339">
    <property type="entry name" value="CheB_methylest"/>
    <property type="match status" value="1"/>
</dbReference>
<keyword evidence="2 5" id="KW-0145">Chemotaxis</keyword>
<dbReference type="AlphaFoldDB" id="A0A1E5FZ92"/>
<evidence type="ECO:0000256" key="1">
    <source>
        <dbReference type="ARBA" id="ARBA00022490"/>
    </source>
</evidence>
<comment type="PTM">
    <text evidence="5">Phosphorylated by CheA. Phosphorylation of the N-terminal regulatory domain activates the methylesterase activity.</text>
</comment>
<evidence type="ECO:0000313" key="10">
    <source>
        <dbReference type="EMBL" id="OEF95822.1"/>
    </source>
</evidence>
<keyword evidence="1 5" id="KW-0963">Cytoplasm</keyword>
<dbReference type="InterPro" id="IPR008248">
    <property type="entry name" value="CheB-like"/>
</dbReference>
<dbReference type="PROSITE" id="PS50110">
    <property type="entry name" value="RESPONSE_REGULATORY"/>
    <property type="match status" value="1"/>
</dbReference>
<evidence type="ECO:0000256" key="6">
    <source>
        <dbReference type="PROSITE-ProRule" id="PRU00050"/>
    </source>
</evidence>
<feature type="active site" evidence="5 6">
    <location>
        <position position="307"/>
    </location>
</feature>
<keyword evidence="3 5" id="KW-0378">Hydrolase</keyword>
<feature type="active site" evidence="5 6">
    <location>
        <position position="185"/>
    </location>
</feature>
<evidence type="ECO:0000259" key="8">
    <source>
        <dbReference type="PROSITE" id="PS50110"/>
    </source>
</evidence>
<dbReference type="EMBL" id="MIJE01000034">
    <property type="protein sequence ID" value="OEF95822.1"/>
    <property type="molecule type" value="Genomic_DNA"/>
</dbReference>
<dbReference type="InterPro" id="IPR035909">
    <property type="entry name" value="CheB_C"/>
</dbReference>
<sequence length="364" mass="39250">MVIARVLIIDDSALVRNVLKTMLEKDPEIEVVGWATDPIHAIKVIKEVKPNVLTLDLEMPKMDGLTFLGKLMKIVPLPVVIISSKAERGSEATIRGLELGAIDFVTKPAISVGSGLKELEHEIVEKVKQAAAVDREKLRKLHKAPILKKASETDGQASNYVELPATSTQSAAIKSTDKIIAIGASTGGTVAVRAILEALPSNLPPIVIVLHMPAGFTKSYAQGLNKQCRMNVKEAEDREPLKFGYAYIASGGKHTKIHKSGFQYEIRLTDDPPYNRHRPSVDVTFLSIAEHAGGNVMGAILTGMGGDGAKGLKELHDLGAYTIVQDEKSSIVYGMPKQAISLGAVKEVVALDAIPKKIIDYIIN</sequence>
<dbReference type="SMART" id="SM00448">
    <property type="entry name" value="REC"/>
    <property type="match status" value="1"/>
</dbReference>
<dbReference type="STRING" id="766136.BHF68_10515"/>
<evidence type="ECO:0000259" key="9">
    <source>
        <dbReference type="PROSITE" id="PS50122"/>
    </source>
</evidence>
<feature type="modified residue" description="4-aspartylphosphate" evidence="5 7">
    <location>
        <position position="56"/>
    </location>
</feature>
<comment type="domain">
    <text evidence="5">Contains a C-terminal catalytic domain, and an N-terminal region which modulates catalytic activity.</text>
</comment>
<dbReference type="EC" id="3.1.1.61" evidence="5"/>
<keyword evidence="5 7" id="KW-0597">Phosphoprotein</keyword>
<comment type="catalytic activity">
    <reaction evidence="5">
        <text>L-glutaminyl-[protein] + H2O = L-glutamyl-[protein] + NH4(+)</text>
        <dbReference type="Rhea" id="RHEA:16441"/>
        <dbReference type="Rhea" id="RHEA-COMP:10207"/>
        <dbReference type="Rhea" id="RHEA-COMP:10208"/>
        <dbReference type="ChEBI" id="CHEBI:15377"/>
        <dbReference type="ChEBI" id="CHEBI:28938"/>
        <dbReference type="ChEBI" id="CHEBI:29973"/>
        <dbReference type="ChEBI" id="CHEBI:30011"/>
        <dbReference type="EC" id="3.5.1.44"/>
    </reaction>
</comment>
<dbReference type="RefSeq" id="WP_069644094.1">
    <property type="nucleotide sequence ID" value="NZ_MIJE01000034.1"/>
</dbReference>
<protein>
    <recommendedName>
        <fullName evidence="5">Protein-glutamate methylesterase/protein-glutamine glutaminase</fullName>
        <ecNumber evidence="5">3.1.1.61</ecNumber>
        <ecNumber evidence="5">3.5.1.44</ecNumber>
    </recommendedName>
</protein>
<feature type="domain" description="CheB-type methylesterase" evidence="9">
    <location>
        <begin position="173"/>
        <end position="364"/>
    </location>
</feature>
<dbReference type="GO" id="GO:0005737">
    <property type="term" value="C:cytoplasm"/>
    <property type="evidence" value="ECO:0007669"/>
    <property type="project" value="UniProtKB-SubCell"/>
</dbReference>
<dbReference type="CDD" id="cd16432">
    <property type="entry name" value="CheB_Rec"/>
    <property type="match status" value="1"/>
</dbReference>
<evidence type="ECO:0000256" key="5">
    <source>
        <dbReference type="HAMAP-Rule" id="MF_00099"/>
    </source>
</evidence>
<proteinExistence type="inferred from homology"/>
<feature type="domain" description="Response regulatory" evidence="8">
    <location>
        <begin position="5"/>
        <end position="122"/>
    </location>
</feature>
<accession>A0A1E5FZ92</accession>
<dbReference type="EC" id="3.5.1.44" evidence="5"/>
<dbReference type="PANTHER" id="PTHR42872:SF6">
    <property type="entry name" value="PROTEIN-GLUTAMATE METHYLESTERASE_PROTEIN-GLUTAMINE GLUTAMINASE"/>
    <property type="match status" value="1"/>
</dbReference>
<dbReference type="PROSITE" id="PS50122">
    <property type="entry name" value="CHEB"/>
    <property type="match status" value="1"/>
</dbReference>
<dbReference type="OrthoDB" id="9793421at2"/>
<dbReference type="GO" id="GO:0050568">
    <property type="term" value="F:protein-glutamine glutaminase activity"/>
    <property type="evidence" value="ECO:0007669"/>
    <property type="project" value="UniProtKB-UniRule"/>
</dbReference>
<feature type="active site" evidence="5 6">
    <location>
        <position position="211"/>
    </location>
</feature>